<evidence type="ECO:0000313" key="1">
    <source>
        <dbReference type="EMBL" id="RRH86189.1"/>
    </source>
</evidence>
<name>A0A3P3EII0_9BURK</name>
<sequence>MSYDLMVFAVEAAPKDRAAFLEWYEVQAEWAEGHSYDNPEVSTPALKAWFLEMIRSYPAMNGPFSSEEFPEDDATVTDYSVGREVIYAAFAWSKAEVAYDAVVAVAAKHGVGFFNASSEGAEVWLPDGKGGLQLAHAG</sequence>
<dbReference type="Proteomes" id="UP000271590">
    <property type="component" value="Unassembled WGS sequence"/>
</dbReference>
<dbReference type="AlphaFoldDB" id="A0A3P3EII0"/>
<evidence type="ECO:0000313" key="4">
    <source>
        <dbReference type="Proteomes" id="UP000271590"/>
    </source>
</evidence>
<dbReference type="RefSeq" id="WP_124960379.1">
    <property type="nucleotide sequence ID" value="NZ_CBFHCE010000207.1"/>
</dbReference>
<dbReference type="EMBL" id="RQXU01000014">
    <property type="protein sequence ID" value="RRH86189.1"/>
    <property type="molecule type" value="Genomic_DNA"/>
</dbReference>
<evidence type="ECO:0000313" key="3">
    <source>
        <dbReference type="Proteomes" id="UP000271137"/>
    </source>
</evidence>
<keyword evidence="3" id="KW-1185">Reference proteome</keyword>
<proteinExistence type="predicted"/>
<organism evidence="1 4">
    <name type="scientific">Variovorax beijingensis</name>
    <dbReference type="NCBI Taxonomy" id="2496117"/>
    <lineage>
        <taxon>Bacteria</taxon>
        <taxon>Pseudomonadati</taxon>
        <taxon>Pseudomonadota</taxon>
        <taxon>Betaproteobacteria</taxon>
        <taxon>Burkholderiales</taxon>
        <taxon>Comamonadaceae</taxon>
        <taxon>Variovorax</taxon>
    </lineage>
</organism>
<reference evidence="1 4" key="1">
    <citation type="submission" date="2018-11" db="EMBL/GenBank/DDBJ databases">
        <title>The genome of Variovorax sp T529.</title>
        <authorList>
            <person name="Gao J."/>
        </authorList>
    </citation>
    <scope>NUCLEOTIDE SEQUENCE [LARGE SCALE GENOMIC DNA]</scope>
    <source>
        <strain evidence="1 4">T529</strain>
    </source>
</reference>
<protein>
    <submittedName>
        <fullName evidence="1">Uncharacterized protein</fullName>
    </submittedName>
</protein>
<accession>A0A3P3EII0</accession>
<reference evidence="2 3" key="2">
    <citation type="submission" date="2018-12" db="EMBL/GenBank/DDBJ databases">
        <title>The genome sequences of strain 502.</title>
        <authorList>
            <person name="Gao J."/>
            <person name="Sun J."/>
        </authorList>
    </citation>
    <scope>NUCLEOTIDE SEQUENCE [LARGE SCALE GENOMIC DNA]</scope>
    <source>
        <strain evidence="2 3">502</strain>
    </source>
</reference>
<gene>
    <name evidence="1" type="ORF">EH244_21490</name>
    <name evidence="2" type="ORF">EJO66_18190</name>
</gene>
<dbReference type="EMBL" id="RXFQ01000010">
    <property type="protein sequence ID" value="RSZ33899.1"/>
    <property type="molecule type" value="Genomic_DNA"/>
</dbReference>
<evidence type="ECO:0000313" key="2">
    <source>
        <dbReference type="EMBL" id="RSZ33899.1"/>
    </source>
</evidence>
<comment type="caution">
    <text evidence="1">The sequence shown here is derived from an EMBL/GenBank/DDBJ whole genome shotgun (WGS) entry which is preliminary data.</text>
</comment>
<dbReference type="Proteomes" id="UP000271137">
    <property type="component" value="Unassembled WGS sequence"/>
</dbReference>